<dbReference type="Gene3D" id="3.90.780.10">
    <property type="entry name" value="5'-Nucleotidase, C-terminal domain"/>
    <property type="match status" value="1"/>
</dbReference>
<dbReference type="Gene3D" id="3.60.21.10">
    <property type="match status" value="1"/>
</dbReference>
<evidence type="ECO:0000259" key="4">
    <source>
        <dbReference type="Pfam" id="PF02872"/>
    </source>
</evidence>
<dbReference type="PANTHER" id="PTHR11575:SF24">
    <property type="entry name" value="5'-NUCLEOTIDASE"/>
    <property type="match status" value="1"/>
</dbReference>
<dbReference type="Pfam" id="PF02872">
    <property type="entry name" value="5_nucleotid_C"/>
    <property type="match status" value="1"/>
</dbReference>
<feature type="domain" description="Calcineurin-like phosphoesterase" evidence="3">
    <location>
        <begin position="4"/>
        <end position="195"/>
    </location>
</feature>
<dbReference type="InterPro" id="IPR004843">
    <property type="entry name" value="Calcineurin-like_PHP"/>
</dbReference>
<dbReference type="SUPFAM" id="SSF55816">
    <property type="entry name" value="5'-nucleotidase (syn. UDP-sugar hydrolase), C-terminal domain"/>
    <property type="match status" value="1"/>
</dbReference>
<dbReference type="Pfam" id="PF00149">
    <property type="entry name" value="Metallophos"/>
    <property type="match status" value="1"/>
</dbReference>
<evidence type="ECO:0000313" key="6">
    <source>
        <dbReference type="Proteomes" id="UP000237749"/>
    </source>
</evidence>
<dbReference type="InterPro" id="IPR029052">
    <property type="entry name" value="Metallo-depent_PP-like"/>
</dbReference>
<dbReference type="InterPro" id="IPR008334">
    <property type="entry name" value="5'-Nucleotdase_C"/>
</dbReference>
<dbReference type="GO" id="GO:0000166">
    <property type="term" value="F:nucleotide binding"/>
    <property type="evidence" value="ECO:0007669"/>
    <property type="project" value="UniProtKB-KW"/>
</dbReference>
<dbReference type="RefSeq" id="WP_104439847.1">
    <property type="nucleotide sequence ID" value="NZ_PTJA01000023.1"/>
</dbReference>
<evidence type="ECO:0000313" key="5">
    <source>
        <dbReference type="EMBL" id="PPK74707.1"/>
    </source>
</evidence>
<evidence type="ECO:0000256" key="2">
    <source>
        <dbReference type="RuleBase" id="RU362119"/>
    </source>
</evidence>
<accession>A0A2S6HB47</accession>
<keyword evidence="2" id="KW-0547">Nucleotide-binding</keyword>
<dbReference type="GO" id="GO:0009166">
    <property type="term" value="P:nucleotide catabolic process"/>
    <property type="evidence" value="ECO:0007669"/>
    <property type="project" value="InterPro"/>
</dbReference>
<dbReference type="GO" id="GO:0030288">
    <property type="term" value="C:outer membrane-bounded periplasmic space"/>
    <property type="evidence" value="ECO:0007669"/>
    <property type="project" value="TreeGrafter"/>
</dbReference>
<dbReference type="PRINTS" id="PR01607">
    <property type="entry name" value="APYRASEFAMLY"/>
</dbReference>
<feature type="domain" description="5'-Nucleotidase C-terminal" evidence="4">
    <location>
        <begin position="276"/>
        <end position="421"/>
    </location>
</feature>
<dbReference type="GO" id="GO:0046872">
    <property type="term" value="F:metal ion binding"/>
    <property type="evidence" value="ECO:0007669"/>
    <property type="project" value="InterPro"/>
</dbReference>
<dbReference type="GO" id="GO:0016788">
    <property type="term" value="F:hydrolase activity, acting on ester bonds"/>
    <property type="evidence" value="ECO:0007669"/>
    <property type="project" value="InterPro"/>
</dbReference>
<protein>
    <submittedName>
        <fullName evidence="5">2',3'-cyclic-nucleotide 2'-phosphodiesterase (5'-nucleotidase family)</fullName>
    </submittedName>
</protein>
<organism evidence="5 6">
    <name type="scientific">Lacrimispora xylanisolvens</name>
    <dbReference type="NCBI Taxonomy" id="384636"/>
    <lineage>
        <taxon>Bacteria</taxon>
        <taxon>Bacillati</taxon>
        <taxon>Bacillota</taxon>
        <taxon>Clostridia</taxon>
        <taxon>Lachnospirales</taxon>
        <taxon>Lachnospiraceae</taxon>
        <taxon>Lacrimispora</taxon>
    </lineage>
</organism>
<dbReference type="InterPro" id="IPR036907">
    <property type="entry name" value="5'-Nucleotdase_C_sf"/>
</dbReference>
<dbReference type="InterPro" id="IPR006146">
    <property type="entry name" value="5'-Nucleotdase_CS"/>
</dbReference>
<proteinExistence type="inferred from homology"/>
<keyword evidence="1" id="KW-0732">Signal</keyword>
<comment type="similarity">
    <text evidence="2">Belongs to the 5'-nucleotidase family.</text>
</comment>
<keyword evidence="6" id="KW-1185">Reference proteome</keyword>
<reference evidence="5 6" key="1">
    <citation type="submission" date="2018-02" db="EMBL/GenBank/DDBJ databases">
        <title>Genomic Encyclopedia of Archaeal and Bacterial Type Strains, Phase II (KMG-II): from individual species to whole genera.</title>
        <authorList>
            <person name="Goeker M."/>
        </authorList>
    </citation>
    <scope>NUCLEOTIDE SEQUENCE [LARGE SCALE GENOMIC DNA]</scope>
    <source>
        <strain evidence="5 6">DSM 3808</strain>
    </source>
</reference>
<dbReference type="InterPro" id="IPR006179">
    <property type="entry name" value="5_nucleotidase/apyrase"/>
</dbReference>
<dbReference type="OrthoDB" id="9775118at2"/>
<evidence type="ECO:0000259" key="3">
    <source>
        <dbReference type="Pfam" id="PF00149"/>
    </source>
</evidence>
<evidence type="ECO:0000256" key="1">
    <source>
        <dbReference type="ARBA" id="ARBA00022729"/>
    </source>
</evidence>
<dbReference type="PROSITE" id="PS00785">
    <property type="entry name" value="5_NUCLEOTIDASE_1"/>
    <property type="match status" value="1"/>
</dbReference>
<comment type="caution">
    <text evidence="5">The sequence shown here is derived from an EMBL/GenBank/DDBJ whole genome shotgun (WGS) entry which is preliminary data.</text>
</comment>
<sequence length="467" mass="52474">MRITILHTNDIHSNFENFSKIVNQISEWKDSNTLVLDAGDFADFKRIELLGTDGLAAMELLDSTGYDALAVGNNEMFQGPDVLKYMAANAKIPLLSCNLRCFGHLEIEEVKRSIIINKNGLKILIIGASPDLGPFNELLGFTFIDYLEAVQHEINESQDQYGMCILLSHLGMDKDKEIAEKISGIDIIIGGHFHILMDQPEIVNGTIIHTSGAQGEHIGKLVVEVNSKQVQLIEGVNIDIINSEESTIVQQIIKQNKKKAIDRLSEPFCRINKNLWHDVVEENPMTNLLADALQDFLACDLAIINSGVINGGIKKGDVSRKKIIELCPSPLNPTSFKIQGKDLWEAFQNSLDTDYCYADGKGAGFRGKYLGRLHVSNAVIEHDGRNILNIYIHGVSLNMEQWYTVASSDYLQRGTGYQTLARNQDEQYNKEYLRDIIQEYVMKEVFVKKAFEERWLLKTFSGGFSII</sequence>
<dbReference type="PANTHER" id="PTHR11575">
    <property type="entry name" value="5'-NUCLEOTIDASE-RELATED"/>
    <property type="match status" value="1"/>
</dbReference>
<name>A0A2S6HB47_9FIRM</name>
<keyword evidence="2" id="KW-0378">Hydrolase</keyword>
<gene>
    <name evidence="5" type="ORF">BXY41_12322</name>
</gene>
<dbReference type="Proteomes" id="UP000237749">
    <property type="component" value="Unassembled WGS sequence"/>
</dbReference>
<dbReference type="AlphaFoldDB" id="A0A2S6HB47"/>
<dbReference type="SUPFAM" id="SSF56300">
    <property type="entry name" value="Metallo-dependent phosphatases"/>
    <property type="match status" value="1"/>
</dbReference>
<dbReference type="EMBL" id="PTJA01000023">
    <property type="protein sequence ID" value="PPK74707.1"/>
    <property type="molecule type" value="Genomic_DNA"/>
</dbReference>